<feature type="region of interest" description="Disordered" evidence="1">
    <location>
        <begin position="252"/>
        <end position="334"/>
    </location>
</feature>
<dbReference type="Proteomes" id="UP000006727">
    <property type="component" value="Chromosome 3"/>
</dbReference>
<protein>
    <submittedName>
        <fullName evidence="2 3">Uncharacterized protein</fullName>
    </submittedName>
</protein>
<feature type="region of interest" description="Disordered" evidence="1">
    <location>
        <begin position="96"/>
        <end position="117"/>
    </location>
</feature>
<dbReference type="PaxDb" id="3218-PP1S1_406V6.1"/>
<reference evidence="3" key="3">
    <citation type="submission" date="2020-12" db="UniProtKB">
        <authorList>
            <consortium name="EnsemblPlants"/>
        </authorList>
    </citation>
    <scope>IDENTIFICATION</scope>
</reference>
<evidence type="ECO:0000313" key="2">
    <source>
        <dbReference type="EMBL" id="PNR56897.1"/>
    </source>
</evidence>
<accession>A0A2K1KSY6</accession>
<evidence type="ECO:0000313" key="4">
    <source>
        <dbReference type="Proteomes" id="UP000006727"/>
    </source>
</evidence>
<evidence type="ECO:0000313" key="3">
    <source>
        <dbReference type="EnsemblPlants" id="PAC:32940615.CDS.1"/>
    </source>
</evidence>
<feature type="compositionally biased region" description="Polar residues" evidence="1">
    <location>
        <begin position="105"/>
        <end position="117"/>
    </location>
</feature>
<dbReference type="EnsemblPlants" id="Pp3c3_2140V3.1">
    <property type="protein sequence ID" value="PAC:32940615.CDS.1"/>
    <property type="gene ID" value="Pp3c3_2140"/>
</dbReference>
<dbReference type="Gramene" id="Pp3c3_2140V3.1">
    <property type="protein sequence ID" value="PAC:32940615.CDS.1"/>
    <property type="gene ID" value="Pp3c3_2140"/>
</dbReference>
<dbReference type="InParanoid" id="A0A2K1KSY6"/>
<sequence length="334" mass="37800">MGLTPFSCVTARDCVRIVYPDGHVEHRSRRCSVKDLLLGNTDYYVCGSTPYSITNRMAGNEMLECGFTYFVSATPNAQPFLERKSKKVHRRAKIFPRLSRHGAQGQDSRSSVLGNPQSRKVFDYDSATMQRLESMRGEGEEQKVVEDGTPKHLKLVFIRHCLQQLRLHRNSSGVVKSHGNLPEEVSPPPSVMDDKVMQMILKSSARSELGIYVSRRQEFYLRRARRRRKIAWKPVLQSISEMKPVVEFHAPEQQQECEFPPKNTPPALSAPPKNISPPRRQVSGMPRSTPPTNNVSPPRSHFFVPPVAPAALKYSSASQQARRTRSNGRSLYMA</sequence>
<proteinExistence type="predicted"/>
<keyword evidence="4" id="KW-1185">Reference proteome</keyword>
<dbReference type="EnsemblPlants" id="Pp3c3_2140V3.2">
    <property type="protein sequence ID" value="PAC:32940616.CDS.1"/>
    <property type="gene ID" value="Pp3c3_2140"/>
</dbReference>
<dbReference type="AlphaFoldDB" id="A0A2K1KSY6"/>
<gene>
    <name evidence="2" type="ORF">PHYPA_003889</name>
</gene>
<dbReference type="InterPro" id="IPR025322">
    <property type="entry name" value="PADRE_dom"/>
</dbReference>
<organism evidence="2">
    <name type="scientific">Physcomitrium patens</name>
    <name type="common">Spreading-leaved earth moss</name>
    <name type="synonym">Physcomitrella patens</name>
    <dbReference type="NCBI Taxonomy" id="3218"/>
    <lineage>
        <taxon>Eukaryota</taxon>
        <taxon>Viridiplantae</taxon>
        <taxon>Streptophyta</taxon>
        <taxon>Embryophyta</taxon>
        <taxon>Bryophyta</taxon>
        <taxon>Bryophytina</taxon>
        <taxon>Bryopsida</taxon>
        <taxon>Funariidae</taxon>
        <taxon>Funariales</taxon>
        <taxon>Funariaceae</taxon>
        <taxon>Physcomitrium</taxon>
    </lineage>
</organism>
<name>A0A2K1KSY6_PHYPA</name>
<dbReference type="Gramene" id="Pp3c3_2140V3.2">
    <property type="protein sequence ID" value="PAC:32940616.CDS.1"/>
    <property type="gene ID" value="Pp3c3_2140"/>
</dbReference>
<reference evidence="2 4" key="2">
    <citation type="journal article" date="2018" name="Plant J.">
        <title>The Physcomitrella patens chromosome-scale assembly reveals moss genome structure and evolution.</title>
        <authorList>
            <person name="Lang D."/>
            <person name="Ullrich K.K."/>
            <person name="Murat F."/>
            <person name="Fuchs J."/>
            <person name="Jenkins J."/>
            <person name="Haas F.B."/>
            <person name="Piednoel M."/>
            <person name="Gundlach H."/>
            <person name="Van Bel M."/>
            <person name="Meyberg R."/>
            <person name="Vives C."/>
            <person name="Morata J."/>
            <person name="Symeonidi A."/>
            <person name="Hiss M."/>
            <person name="Muchero W."/>
            <person name="Kamisugi Y."/>
            <person name="Saleh O."/>
            <person name="Blanc G."/>
            <person name="Decker E.L."/>
            <person name="van Gessel N."/>
            <person name="Grimwood J."/>
            <person name="Hayes R.D."/>
            <person name="Graham S.W."/>
            <person name="Gunter L.E."/>
            <person name="McDaniel S.F."/>
            <person name="Hoernstein S.N.W."/>
            <person name="Larsson A."/>
            <person name="Li F.W."/>
            <person name="Perroud P.F."/>
            <person name="Phillips J."/>
            <person name="Ranjan P."/>
            <person name="Rokshar D.S."/>
            <person name="Rothfels C.J."/>
            <person name="Schneider L."/>
            <person name="Shu S."/>
            <person name="Stevenson D.W."/>
            <person name="Thummler F."/>
            <person name="Tillich M."/>
            <person name="Villarreal Aguilar J.C."/>
            <person name="Widiez T."/>
            <person name="Wong G.K."/>
            <person name="Wymore A."/>
            <person name="Zhang Y."/>
            <person name="Zimmer A.D."/>
            <person name="Quatrano R.S."/>
            <person name="Mayer K.F.X."/>
            <person name="Goodstein D."/>
            <person name="Casacuberta J.M."/>
            <person name="Vandepoele K."/>
            <person name="Reski R."/>
            <person name="Cuming A.C."/>
            <person name="Tuskan G.A."/>
            <person name="Maumus F."/>
            <person name="Salse J."/>
            <person name="Schmutz J."/>
            <person name="Rensing S.A."/>
        </authorList>
    </citation>
    <scope>NUCLEOTIDE SEQUENCE [LARGE SCALE GENOMIC DNA]</scope>
    <source>
        <strain evidence="3 4">cv. Gransden 2004</strain>
    </source>
</reference>
<dbReference type="Pfam" id="PF14009">
    <property type="entry name" value="PADRE"/>
    <property type="match status" value="1"/>
</dbReference>
<evidence type="ECO:0000256" key="1">
    <source>
        <dbReference type="SAM" id="MobiDB-lite"/>
    </source>
</evidence>
<reference evidence="2 4" key="1">
    <citation type="journal article" date="2008" name="Science">
        <title>The Physcomitrella genome reveals evolutionary insights into the conquest of land by plants.</title>
        <authorList>
            <person name="Rensing S."/>
            <person name="Lang D."/>
            <person name="Zimmer A."/>
            <person name="Terry A."/>
            <person name="Salamov A."/>
            <person name="Shapiro H."/>
            <person name="Nishiyama T."/>
            <person name="Perroud P.-F."/>
            <person name="Lindquist E."/>
            <person name="Kamisugi Y."/>
            <person name="Tanahashi T."/>
            <person name="Sakakibara K."/>
            <person name="Fujita T."/>
            <person name="Oishi K."/>
            <person name="Shin-I T."/>
            <person name="Kuroki Y."/>
            <person name="Toyoda A."/>
            <person name="Suzuki Y."/>
            <person name="Hashimoto A."/>
            <person name="Yamaguchi K."/>
            <person name="Sugano A."/>
            <person name="Kohara Y."/>
            <person name="Fujiyama A."/>
            <person name="Anterola A."/>
            <person name="Aoki S."/>
            <person name="Ashton N."/>
            <person name="Barbazuk W.B."/>
            <person name="Barker E."/>
            <person name="Bennetzen J."/>
            <person name="Bezanilla M."/>
            <person name="Blankenship R."/>
            <person name="Cho S.H."/>
            <person name="Dutcher S."/>
            <person name="Estelle M."/>
            <person name="Fawcett J.A."/>
            <person name="Gundlach H."/>
            <person name="Hanada K."/>
            <person name="Heyl A."/>
            <person name="Hicks K.A."/>
            <person name="Hugh J."/>
            <person name="Lohr M."/>
            <person name="Mayer K."/>
            <person name="Melkozernov A."/>
            <person name="Murata T."/>
            <person name="Nelson D."/>
            <person name="Pils B."/>
            <person name="Prigge M."/>
            <person name="Reiss B."/>
            <person name="Renner T."/>
            <person name="Rombauts S."/>
            <person name="Rushton P."/>
            <person name="Sanderfoot A."/>
            <person name="Schween G."/>
            <person name="Shiu S.-H."/>
            <person name="Stueber K."/>
            <person name="Theodoulou F.L."/>
            <person name="Tu H."/>
            <person name="Van de Peer Y."/>
            <person name="Verrier P.J."/>
            <person name="Waters E."/>
            <person name="Wood A."/>
            <person name="Yang L."/>
            <person name="Cove D."/>
            <person name="Cuming A."/>
            <person name="Hasebe M."/>
            <person name="Lucas S."/>
            <person name="Mishler D.B."/>
            <person name="Reski R."/>
            <person name="Grigoriev I."/>
            <person name="Quatrano R.S."/>
            <person name="Boore J.L."/>
        </authorList>
    </citation>
    <scope>NUCLEOTIDE SEQUENCE [LARGE SCALE GENOMIC DNA]</scope>
    <source>
        <strain evidence="3 4">cv. Gransden 2004</strain>
    </source>
</reference>
<dbReference type="EMBL" id="ABEU02000003">
    <property type="protein sequence ID" value="PNR56897.1"/>
    <property type="molecule type" value="Genomic_DNA"/>
</dbReference>